<evidence type="ECO:0000313" key="3">
    <source>
        <dbReference type="EnsemblMetazoa" id="G7447.1:cds"/>
    </source>
</evidence>
<feature type="region of interest" description="Disordered" evidence="1">
    <location>
        <begin position="252"/>
        <end position="273"/>
    </location>
</feature>
<organism evidence="3 4">
    <name type="scientific">Magallana gigas</name>
    <name type="common">Pacific oyster</name>
    <name type="synonym">Crassostrea gigas</name>
    <dbReference type="NCBI Taxonomy" id="29159"/>
    <lineage>
        <taxon>Eukaryota</taxon>
        <taxon>Metazoa</taxon>
        <taxon>Spiralia</taxon>
        <taxon>Lophotrochozoa</taxon>
        <taxon>Mollusca</taxon>
        <taxon>Bivalvia</taxon>
        <taxon>Autobranchia</taxon>
        <taxon>Pteriomorphia</taxon>
        <taxon>Ostreida</taxon>
        <taxon>Ostreoidea</taxon>
        <taxon>Ostreidae</taxon>
        <taxon>Magallana</taxon>
    </lineage>
</organism>
<keyword evidence="2" id="KW-0472">Membrane</keyword>
<dbReference type="Proteomes" id="UP000005408">
    <property type="component" value="Unassembled WGS sequence"/>
</dbReference>
<feature type="compositionally biased region" description="Basic residues" evidence="1">
    <location>
        <begin position="162"/>
        <end position="171"/>
    </location>
</feature>
<evidence type="ECO:0000313" key="4">
    <source>
        <dbReference type="Proteomes" id="UP000005408"/>
    </source>
</evidence>
<sequence>MTGSKVRADHMIRSCRIRAIRPSLKMETGKIVSVILLLTIVYCYGTKGAKCPPCPLWYGIYKCNSPRFSSCVTLRWQPGLREISLFNCRVQMIMIGWKNGVRPIMRDRFQKICTETTKRTVTTTTTTATTTKEAKSTLSEKHEVTLSIMETTTKETTSTNLPRRHPLKTRHSSVNTPSTDVTLIKKHEVTSRTSIDDLKNKVVNAINAESAKEHGSLTDMALAFLMWAITTTIAVIIVLIKKWLSERCATHEQPMARESPDVQQQQHPNPVYSPGQLSIVPLMVMHSPPSSNSALSSITSTPEMEEMEEEEEPVGHRTRRSCVKKLNWSKTSAV</sequence>
<protein>
    <submittedName>
        <fullName evidence="3">Uncharacterized protein</fullName>
    </submittedName>
</protein>
<keyword evidence="2" id="KW-1133">Transmembrane helix</keyword>
<accession>A0A8W8NV70</accession>
<dbReference type="EnsemblMetazoa" id="G7447.1">
    <property type="protein sequence ID" value="G7447.1:cds"/>
    <property type="gene ID" value="G7447"/>
</dbReference>
<feature type="transmembrane region" description="Helical" evidence="2">
    <location>
        <begin position="220"/>
        <end position="240"/>
    </location>
</feature>
<dbReference type="AlphaFoldDB" id="A0A8W8NV70"/>
<keyword evidence="2" id="KW-0812">Transmembrane</keyword>
<evidence type="ECO:0000256" key="2">
    <source>
        <dbReference type="SAM" id="Phobius"/>
    </source>
</evidence>
<feature type="region of interest" description="Disordered" evidence="1">
    <location>
        <begin position="152"/>
        <end position="177"/>
    </location>
</feature>
<feature type="compositionally biased region" description="Acidic residues" evidence="1">
    <location>
        <begin position="303"/>
        <end position="312"/>
    </location>
</feature>
<keyword evidence="4" id="KW-1185">Reference proteome</keyword>
<feature type="region of interest" description="Disordered" evidence="1">
    <location>
        <begin position="288"/>
        <end position="321"/>
    </location>
</feature>
<name>A0A8W8NV70_MAGGI</name>
<reference evidence="3" key="1">
    <citation type="submission" date="2022-08" db="UniProtKB">
        <authorList>
            <consortium name="EnsemblMetazoa"/>
        </authorList>
    </citation>
    <scope>IDENTIFICATION</scope>
    <source>
        <strain evidence="3">05x7-T-G4-1.051#20</strain>
    </source>
</reference>
<feature type="compositionally biased region" description="Low complexity" evidence="1">
    <location>
        <begin position="288"/>
        <end position="302"/>
    </location>
</feature>
<proteinExistence type="predicted"/>
<evidence type="ECO:0000256" key="1">
    <source>
        <dbReference type="SAM" id="MobiDB-lite"/>
    </source>
</evidence>